<evidence type="ECO:0000256" key="2">
    <source>
        <dbReference type="ARBA" id="ARBA00023002"/>
    </source>
</evidence>
<dbReference type="OrthoDB" id="9812105at2"/>
<dbReference type="Pfam" id="PF00881">
    <property type="entry name" value="Nitroreductase"/>
    <property type="match status" value="1"/>
</dbReference>
<keyword evidence="5" id="KW-1185">Reference proteome</keyword>
<evidence type="ECO:0000259" key="3">
    <source>
        <dbReference type="Pfam" id="PF00881"/>
    </source>
</evidence>
<evidence type="ECO:0000313" key="5">
    <source>
        <dbReference type="Proteomes" id="UP000190285"/>
    </source>
</evidence>
<dbReference type="Proteomes" id="UP000190285">
    <property type="component" value="Unassembled WGS sequence"/>
</dbReference>
<name>A0A1T5LJE5_9FIRM</name>
<comment type="similarity">
    <text evidence="1">Belongs to the nitroreductase family.</text>
</comment>
<evidence type="ECO:0000313" key="4">
    <source>
        <dbReference type="EMBL" id="SKC76081.1"/>
    </source>
</evidence>
<dbReference type="SUPFAM" id="SSF55469">
    <property type="entry name" value="FMN-dependent nitroreductase-like"/>
    <property type="match status" value="1"/>
</dbReference>
<reference evidence="5" key="1">
    <citation type="submission" date="2017-02" db="EMBL/GenBank/DDBJ databases">
        <authorList>
            <person name="Varghese N."/>
            <person name="Submissions S."/>
        </authorList>
    </citation>
    <scope>NUCLEOTIDE SEQUENCE [LARGE SCALE GENOMIC DNA]</scope>
    <source>
        <strain evidence="5">M1</strain>
    </source>
</reference>
<gene>
    <name evidence="4" type="ORF">SAMN02194393_02938</name>
</gene>
<dbReference type="RefSeq" id="WP_079492600.1">
    <property type="nucleotide sequence ID" value="NZ_FUZT01000007.1"/>
</dbReference>
<keyword evidence="2" id="KW-0560">Oxidoreductase</keyword>
<feature type="domain" description="Nitroreductase" evidence="3">
    <location>
        <begin position="7"/>
        <end position="160"/>
    </location>
</feature>
<dbReference type="Gene3D" id="3.40.109.10">
    <property type="entry name" value="NADH Oxidase"/>
    <property type="match status" value="1"/>
</dbReference>
<dbReference type="PANTHER" id="PTHR43673:SF10">
    <property type="entry name" value="NADH DEHYDROGENASE_NAD(P)H NITROREDUCTASE XCC3605-RELATED"/>
    <property type="match status" value="1"/>
</dbReference>
<proteinExistence type="inferred from homology"/>
<dbReference type="InterPro" id="IPR029479">
    <property type="entry name" value="Nitroreductase"/>
</dbReference>
<dbReference type="EMBL" id="FUZT01000007">
    <property type="protein sequence ID" value="SKC76081.1"/>
    <property type="molecule type" value="Genomic_DNA"/>
</dbReference>
<dbReference type="InterPro" id="IPR000415">
    <property type="entry name" value="Nitroreductase-like"/>
</dbReference>
<dbReference type="STRING" id="36842.SAMN02194393_02938"/>
<accession>A0A1T5LJE5</accession>
<dbReference type="PANTHER" id="PTHR43673">
    <property type="entry name" value="NAD(P)H NITROREDUCTASE YDGI-RELATED"/>
    <property type="match status" value="1"/>
</dbReference>
<sequence>MNFNDIINERRSVRSYLEKNVCDSLIYKILEYGHSAPSAGNIQPWEFIIIRDEDRKKKIVDTTYIGNDSVNGKSQDWLLSAPVFIVICGNRHRIEERYGKEAAKSILYLDTSACVENMLLGAVYLGLASCYVSGFRTKELSETLSLPRDYEPIAIIPIGYSSEVCFKRPKIDIKEIIHYEKFCK</sequence>
<protein>
    <submittedName>
        <fullName evidence="4">Nitroreductase</fullName>
    </submittedName>
</protein>
<dbReference type="GO" id="GO:0016491">
    <property type="term" value="F:oxidoreductase activity"/>
    <property type="evidence" value="ECO:0007669"/>
    <property type="project" value="UniProtKB-KW"/>
</dbReference>
<dbReference type="AlphaFoldDB" id="A0A1T5LJE5"/>
<evidence type="ECO:0000256" key="1">
    <source>
        <dbReference type="ARBA" id="ARBA00007118"/>
    </source>
</evidence>
<organism evidence="4 5">
    <name type="scientific">Maledivibacter halophilus</name>
    <dbReference type="NCBI Taxonomy" id="36842"/>
    <lineage>
        <taxon>Bacteria</taxon>
        <taxon>Bacillati</taxon>
        <taxon>Bacillota</taxon>
        <taxon>Clostridia</taxon>
        <taxon>Peptostreptococcales</taxon>
        <taxon>Caminicellaceae</taxon>
        <taxon>Maledivibacter</taxon>
    </lineage>
</organism>